<evidence type="ECO:0000256" key="1">
    <source>
        <dbReference type="ARBA" id="ARBA00004123"/>
    </source>
</evidence>
<organism evidence="10 11">
    <name type="scientific">Fasciola hepatica</name>
    <name type="common">Liver fluke</name>
    <dbReference type="NCBI Taxonomy" id="6192"/>
    <lineage>
        <taxon>Eukaryota</taxon>
        <taxon>Metazoa</taxon>
        <taxon>Spiralia</taxon>
        <taxon>Lophotrochozoa</taxon>
        <taxon>Platyhelminthes</taxon>
        <taxon>Trematoda</taxon>
        <taxon>Digenea</taxon>
        <taxon>Plagiorchiida</taxon>
        <taxon>Echinostomata</taxon>
        <taxon>Echinostomatoidea</taxon>
        <taxon>Fasciolidae</taxon>
        <taxon>Fasciola</taxon>
    </lineage>
</organism>
<dbReference type="GO" id="GO:0005634">
    <property type="term" value="C:nucleus"/>
    <property type="evidence" value="ECO:0007669"/>
    <property type="project" value="UniProtKB-SubCell"/>
</dbReference>
<feature type="domain" description="C2H2-type" evidence="9">
    <location>
        <begin position="194"/>
        <end position="222"/>
    </location>
</feature>
<dbReference type="PROSITE" id="PS00028">
    <property type="entry name" value="ZINC_FINGER_C2H2_1"/>
    <property type="match status" value="1"/>
</dbReference>
<keyword evidence="4 8" id="KW-0863">Zinc-finger</keyword>
<evidence type="ECO:0000256" key="3">
    <source>
        <dbReference type="ARBA" id="ARBA00022737"/>
    </source>
</evidence>
<evidence type="ECO:0000256" key="5">
    <source>
        <dbReference type="ARBA" id="ARBA00022833"/>
    </source>
</evidence>
<dbReference type="GO" id="GO:0003677">
    <property type="term" value="F:DNA binding"/>
    <property type="evidence" value="ECO:0007669"/>
    <property type="project" value="UniProtKB-KW"/>
</dbReference>
<evidence type="ECO:0000256" key="8">
    <source>
        <dbReference type="PROSITE-ProRule" id="PRU00042"/>
    </source>
</evidence>
<dbReference type="PANTHER" id="PTHR24392">
    <property type="entry name" value="ZINC FINGER PROTEIN"/>
    <property type="match status" value="1"/>
</dbReference>
<keyword evidence="6" id="KW-0238">DNA-binding</keyword>
<dbReference type="InterPro" id="IPR013087">
    <property type="entry name" value="Znf_C2H2_type"/>
</dbReference>
<dbReference type="AlphaFoldDB" id="A0A4E0RV97"/>
<dbReference type="PANTHER" id="PTHR24392:SF31">
    <property type="entry name" value="C2H2-TYPE DOMAIN-CONTAINING PROTEIN"/>
    <property type="match status" value="1"/>
</dbReference>
<dbReference type="FunFam" id="3.30.160.60:FF:000100">
    <property type="entry name" value="Zinc finger 45-like"/>
    <property type="match status" value="1"/>
</dbReference>
<dbReference type="Gene3D" id="3.30.160.60">
    <property type="entry name" value="Classic Zinc Finger"/>
    <property type="match status" value="1"/>
</dbReference>
<protein>
    <submittedName>
        <fullName evidence="10">Histone H4 transcription factor</fullName>
    </submittedName>
</protein>
<keyword evidence="7" id="KW-0539">Nucleus</keyword>
<evidence type="ECO:0000259" key="9">
    <source>
        <dbReference type="PROSITE" id="PS50157"/>
    </source>
</evidence>
<name>A0A4E0RV97_FASHE</name>
<evidence type="ECO:0000313" key="10">
    <source>
        <dbReference type="EMBL" id="THD25147.1"/>
    </source>
</evidence>
<comment type="subcellular location">
    <subcellularLocation>
        <location evidence="1">Nucleus</location>
    </subcellularLocation>
</comment>
<dbReference type="InterPro" id="IPR036236">
    <property type="entry name" value="Znf_C2H2_sf"/>
</dbReference>
<keyword evidence="2" id="KW-0479">Metal-binding</keyword>
<keyword evidence="3" id="KW-0677">Repeat</keyword>
<keyword evidence="11" id="KW-1185">Reference proteome</keyword>
<evidence type="ECO:0000256" key="2">
    <source>
        <dbReference type="ARBA" id="ARBA00022723"/>
    </source>
</evidence>
<feature type="domain" description="C2H2-type" evidence="9">
    <location>
        <begin position="28"/>
        <end position="55"/>
    </location>
</feature>
<evidence type="ECO:0000256" key="7">
    <source>
        <dbReference type="ARBA" id="ARBA00023242"/>
    </source>
</evidence>
<dbReference type="GO" id="GO:0008270">
    <property type="term" value="F:zinc ion binding"/>
    <property type="evidence" value="ECO:0007669"/>
    <property type="project" value="UniProtKB-KW"/>
</dbReference>
<gene>
    <name evidence="10" type="ORF">D915_003961</name>
</gene>
<dbReference type="PROSITE" id="PS50157">
    <property type="entry name" value="ZINC_FINGER_C2H2_2"/>
    <property type="match status" value="2"/>
</dbReference>
<dbReference type="SMART" id="SM00355">
    <property type="entry name" value="ZnF_C2H2"/>
    <property type="match status" value="3"/>
</dbReference>
<evidence type="ECO:0000313" key="11">
    <source>
        <dbReference type="Proteomes" id="UP000230066"/>
    </source>
</evidence>
<evidence type="ECO:0000256" key="4">
    <source>
        <dbReference type="ARBA" id="ARBA00022771"/>
    </source>
</evidence>
<reference evidence="10" key="1">
    <citation type="submission" date="2019-03" db="EMBL/GenBank/DDBJ databases">
        <title>Improved annotation for the trematode Fasciola hepatica.</title>
        <authorList>
            <person name="Choi Y.-J."/>
            <person name="Martin J."/>
            <person name="Mitreva M."/>
        </authorList>
    </citation>
    <scope>NUCLEOTIDE SEQUENCE [LARGE SCALE GENOMIC DNA]</scope>
</reference>
<dbReference type="Proteomes" id="UP000230066">
    <property type="component" value="Unassembled WGS sequence"/>
</dbReference>
<evidence type="ECO:0000256" key="6">
    <source>
        <dbReference type="ARBA" id="ARBA00023125"/>
    </source>
</evidence>
<keyword evidence="5" id="KW-0862">Zinc</keyword>
<comment type="caution">
    <text evidence="10">The sequence shown here is derived from an EMBL/GenBank/DDBJ whole genome shotgun (WGS) entry which is preliminary data.</text>
</comment>
<dbReference type="SUPFAM" id="SSF57667">
    <property type="entry name" value="beta-beta-alpha zinc fingers"/>
    <property type="match status" value="1"/>
</dbReference>
<sequence>MSTSSVDQSRSRGLDRHLLFRHSDEKPFACDHCEYRCKTSSSLNRHVRLAHKKRPVSNSPLDLSSCSTTTLANRIDTDLDASSPVLGPLAAAGALGLLRNSESDDLNSLPTRNSVATRSFPAHPIRSRWIRCTFPDCKFKTTKPMGFQVHIGRKHPVLAESVGVPLTVDNTSQATSSQSDEQFRRKRVFQSPLYSCHLCGVLRRRGFDLSKHLMKEHKLSRPSGHARFTYVLESDGVYRLERTRLDTVSVAAALFGEHVVNRLLSNAENSVYLAQ</sequence>
<accession>A0A4E0RV97</accession>
<dbReference type="EMBL" id="JXXN02001267">
    <property type="protein sequence ID" value="THD25147.1"/>
    <property type="molecule type" value="Genomic_DNA"/>
</dbReference>
<proteinExistence type="predicted"/>